<dbReference type="SUPFAM" id="SSF55073">
    <property type="entry name" value="Nucleotide cyclase"/>
    <property type="match status" value="1"/>
</dbReference>
<evidence type="ECO:0008006" key="7">
    <source>
        <dbReference type="Google" id="ProtNLM"/>
    </source>
</evidence>
<proteinExistence type="predicted"/>
<dbReference type="PROSITE" id="PS50110">
    <property type="entry name" value="RESPONSE_REGULATORY"/>
    <property type="match status" value="1"/>
</dbReference>
<dbReference type="PROSITE" id="PS50883">
    <property type="entry name" value="EAL"/>
    <property type="match status" value="1"/>
</dbReference>
<dbReference type="SMART" id="SM00052">
    <property type="entry name" value="EAL"/>
    <property type="match status" value="1"/>
</dbReference>
<dbReference type="PANTHER" id="PTHR44757">
    <property type="entry name" value="DIGUANYLATE CYCLASE DGCP"/>
    <property type="match status" value="1"/>
</dbReference>
<reference evidence="5" key="1">
    <citation type="submission" date="2017-05" db="EMBL/GenBank/DDBJ databases">
        <authorList>
            <person name="Imhoff J.F."/>
            <person name="Rahn T."/>
            <person name="Kuenzel S."/>
            <person name="Neulinger S.C."/>
        </authorList>
    </citation>
    <scope>NUCLEOTIDE SEQUENCE</scope>
    <source>
        <strain evidence="5">DSM 4395</strain>
    </source>
</reference>
<dbReference type="Gene3D" id="3.30.450.20">
    <property type="entry name" value="PAS domain"/>
    <property type="match status" value="1"/>
</dbReference>
<evidence type="ECO:0000313" key="5">
    <source>
        <dbReference type="EMBL" id="MBK5931356.1"/>
    </source>
</evidence>
<evidence type="ECO:0000259" key="3">
    <source>
        <dbReference type="PROSITE" id="PS50883"/>
    </source>
</evidence>
<dbReference type="SMART" id="SM00267">
    <property type="entry name" value="GGDEF"/>
    <property type="match status" value="1"/>
</dbReference>
<evidence type="ECO:0000259" key="4">
    <source>
        <dbReference type="PROSITE" id="PS50887"/>
    </source>
</evidence>
<dbReference type="InterPro" id="IPR001633">
    <property type="entry name" value="EAL_dom"/>
</dbReference>
<dbReference type="SMART" id="SM00448">
    <property type="entry name" value="REC"/>
    <property type="match status" value="1"/>
</dbReference>
<dbReference type="CDD" id="cd01949">
    <property type="entry name" value="GGDEF"/>
    <property type="match status" value="1"/>
</dbReference>
<feature type="domain" description="EAL" evidence="3">
    <location>
        <begin position="437"/>
        <end position="698"/>
    </location>
</feature>
<keyword evidence="1" id="KW-0597">Phosphoprotein</keyword>
<comment type="caution">
    <text evidence="5">The sequence shown here is derived from an EMBL/GenBank/DDBJ whole genome shotgun (WGS) entry which is preliminary data.</text>
</comment>
<dbReference type="SUPFAM" id="SSF55785">
    <property type="entry name" value="PYP-like sensor domain (PAS domain)"/>
    <property type="match status" value="1"/>
</dbReference>
<dbReference type="InterPro" id="IPR035965">
    <property type="entry name" value="PAS-like_dom_sf"/>
</dbReference>
<dbReference type="Pfam" id="PF08447">
    <property type="entry name" value="PAS_3"/>
    <property type="match status" value="1"/>
</dbReference>
<dbReference type="Proteomes" id="UP001296967">
    <property type="component" value="Unassembled WGS sequence"/>
</dbReference>
<dbReference type="RefSeq" id="WP_201246192.1">
    <property type="nucleotide sequence ID" value="NZ_NHSF01000063.1"/>
</dbReference>
<protein>
    <recommendedName>
        <fullName evidence="7">EAL domain-containing protein</fullName>
    </recommendedName>
</protein>
<dbReference type="CDD" id="cd01948">
    <property type="entry name" value="EAL"/>
    <property type="match status" value="1"/>
</dbReference>
<feature type="domain" description="GGDEF" evidence="4">
    <location>
        <begin position="294"/>
        <end position="428"/>
    </location>
</feature>
<dbReference type="NCBIfam" id="TIGR00254">
    <property type="entry name" value="GGDEF"/>
    <property type="match status" value="1"/>
</dbReference>
<dbReference type="InterPro" id="IPR011006">
    <property type="entry name" value="CheY-like_superfamily"/>
</dbReference>
<dbReference type="GO" id="GO:0000160">
    <property type="term" value="P:phosphorelay signal transduction system"/>
    <property type="evidence" value="ECO:0007669"/>
    <property type="project" value="InterPro"/>
</dbReference>
<dbReference type="InterPro" id="IPR001789">
    <property type="entry name" value="Sig_transdc_resp-reg_receiver"/>
</dbReference>
<feature type="modified residue" description="4-aspartylphosphate" evidence="1">
    <location>
        <position position="55"/>
    </location>
</feature>
<accession>A0AAJ0UHE3</accession>
<dbReference type="SUPFAM" id="SSF52172">
    <property type="entry name" value="CheY-like"/>
    <property type="match status" value="1"/>
</dbReference>
<dbReference type="InterPro" id="IPR000160">
    <property type="entry name" value="GGDEF_dom"/>
</dbReference>
<evidence type="ECO:0000256" key="1">
    <source>
        <dbReference type="PROSITE-ProRule" id="PRU00169"/>
    </source>
</evidence>
<name>A0AAJ0UHE3_HALSE</name>
<dbReference type="AlphaFoldDB" id="A0AAJ0UHE3"/>
<sequence>MTTSATLLIVDDEPANLAVLAETLEPEYRIRVAKSGWQALQAAAIEPRPDLILLDIQMPDLSGYQVLEALRDDPSTAEIPVIFVTARTATEDEEKGLELGAADYIAKPIQPSIVRARVRTQIENKAARDILKERNDWLRQDLLRAQRVGRIGSWKQDLRTQHVECSPETYRLFGRKTGTLLHVESVLEAIYPDDRDRVEAAWQAGLAGAVYDVEFRTATSQGQTWLRSIAEFGDWVDDAPTLALGTVQDITENKRHEQQLERLAFSDPLTGLANRYAFDQCVEQRLQQMPGGAYETGVYQIDLDGLSWINHSIGEQAGDETLRIIGQRLRAFAGDAGEVARLSGDQFVVAMHDCRGEECVTEQVQALKQRIKEPIRLGNETFTVSACIGAVHNSGNLFRQIGPLLRMADQAMYQAKLGGKDRHVQFYLSQYQSDRSLQDRLDAIRQALRETQFRLYYQPKVDLLEGTLIGLEALIRWQHPEQGLLGPDAFIPYLEGHPLMVELGDWVIEAALAQLLAWQETGLTTSVSVNVAANQLQHPAFVDKLVACLASYPSLDAAQFAIDPAHFELEVLESGPMLDLNSSIQIFKRLRDIGVTISLDDFGTGHSSLQTLHALSPTILKIDRSFVLGMLSDGKCQAIVKAILDLGQSFGLKVVAEGLETPAHGQALIQLGCRYAQGYGIARPMPAEQVTDWLARWREQVPEWINQR</sequence>
<dbReference type="SUPFAM" id="SSF141868">
    <property type="entry name" value="EAL domain-like"/>
    <property type="match status" value="1"/>
</dbReference>
<feature type="domain" description="Response regulatory" evidence="2">
    <location>
        <begin position="6"/>
        <end position="122"/>
    </location>
</feature>
<dbReference type="Gene3D" id="3.20.20.450">
    <property type="entry name" value="EAL domain"/>
    <property type="match status" value="1"/>
</dbReference>
<gene>
    <name evidence="5" type="ORF">CCR82_12725</name>
</gene>
<dbReference type="InterPro" id="IPR052155">
    <property type="entry name" value="Biofilm_reg_signaling"/>
</dbReference>
<dbReference type="Gene3D" id="3.40.50.2300">
    <property type="match status" value="1"/>
</dbReference>
<dbReference type="InterPro" id="IPR029787">
    <property type="entry name" value="Nucleotide_cyclase"/>
</dbReference>
<evidence type="ECO:0000259" key="2">
    <source>
        <dbReference type="PROSITE" id="PS50110"/>
    </source>
</evidence>
<reference evidence="5" key="2">
    <citation type="journal article" date="2020" name="Microorganisms">
        <title>Osmotic Adaptation and Compatible Solute Biosynthesis of Phototrophic Bacteria as Revealed from Genome Analyses.</title>
        <authorList>
            <person name="Imhoff J.F."/>
            <person name="Rahn T."/>
            <person name="Kunzel S."/>
            <person name="Keller A."/>
            <person name="Neulinger S.C."/>
        </authorList>
    </citation>
    <scope>NUCLEOTIDE SEQUENCE</scope>
    <source>
        <strain evidence="5">DSM 4395</strain>
    </source>
</reference>
<evidence type="ECO:0000313" key="6">
    <source>
        <dbReference type="Proteomes" id="UP001296967"/>
    </source>
</evidence>
<dbReference type="Pfam" id="PF00563">
    <property type="entry name" value="EAL"/>
    <property type="match status" value="1"/>
</dbReference>
<dbReference type="EMBL" id="NHSF01000063">
    <property type="protein sequence ID" value="MBK5931356.1"/>
    <property type="molecule type" value="Genomic_DNA"/>
</dbReference>
<keyword evidence="6" id="KW-1185">Reference proteome</keyword>
<dbReference type="Pfam" id="PF00990">
    <property type="entry name" value="GGDEF"/>
    <property type="match status" value="1"/>
</dbReference>
<dbReference type="PANTHER" id="PTHR44757:SF2">
    <property type="entry name" value="BIOFILM ARCHITECTURE MAINTENANCE PROTEIN MBAA"/>
    <property type="match status" value="1"/>
</dbReference>
<dbReference type="Gene3D" id="3.30.70.270">
    <property type="match status" value="1"/>
</dbReference>
<dbReference type="InterPro" id="IPR013655">
    <property type="entry name" value="PAS_fold_3"/>
</dbReference>
<dbReference type="InterPro" id="IPR035919">
    <property type="entry name" value="EAL_sf"/>
</dbReference>
<organism evidence="5 6">
    <name type="scientific">Halochromatium salexigens</name>
    <name type="common">Chromatium salexigens</name>
    <dbReference type="NCBI Taxonomy" id="49447"/>
    <lineage>
        <taxon>Bacteria</taxon>
        <taxon>Pseudomonadati</taxon>
        <taxon>Pseudomonadota</taxon>
        <taxon>Gammaproteobacteria</taxon>
        <taxon>Chromatiales</taxon>
        <taxon>Chromatiaceae</taxon>
        <taxon>Halochromatium</taxon>
    </lineage>
</organism>
<dbReference type="Pfam" id="PF00072">
    <property type="entry name" value="Response_reg"/>
    <property type="match status" value="1"/>
</dbReference>
<dbReference type="PROSITE" id="PS50887">
    <property type="entry name" value="GGDEF"/>
    <property type="match status" value="1"/>
</dbReference>
<dbReference type="InterPro" id="IPR043128">
    <property type="entry name" value="Rev_trsase/Diguanyl_cyclase"/>
</dbReference>